<protein>
    <submittedName>
        <fullName evidence="1">Uncharacterized protein</fullName>
    </submittedName>
</protein>
<dbReference type="EMBL" id="PFDW01000074">
    <property type="protein sequence ID" value="PJE57881.1"/>
    <property type="molecule type" value="Genomic_DNA"/>
</dbReference>
<comment type="caution">
    <text evidence="1">The sequence shown here is derived from an EMBL/GenBank/DDBJ whole genome shotgun (WGS) entry which is preliminary data.</text>
</comment>
<accession>A0A2M8KD81</accession>
<evidence type="ECO:0000313" key="2">
    <source>
        <dbReference type="Proteomes" id="UP000231450"/>
    </source>
</evidence>
<reference evidence="2" key="1">
    <citation type="submission" date="2017-09" db="EMBL/GenBank/DDBJ databases">
        <title>Depth-based differentiation of microbial function through sediment-hosted aquifers and enrichment of novel symbionts in the deep terrestrial subsurface.</title>
        <authorList>
            <person name="Probst A.J."/>
            <person name="Ladd B."/>
            <person name="Jarett J.K."/>
            <person name="Geller-Mcgrath D.E."/>
            <person name="Sieber C.M.K."/>
            <person name="Emerson J.B."/>
            <person name="Anantharaman K."/>
            <person name="Thomas B.C."/>
            <person name="Malmstrom R."/>
            <person name="Stieglmeier M."/>
            <person name="Klingl A."/>
            <person name="Woyke T."/>
            <person name="Ryan C.M."/>
            <person name="Banfield J.F."/>
        </authorList>
    </citation>
    <scope>NUCLEOTIDE SEQUENCE [LARGE SCALE GENOMIC DNA]</scope>
</reference>
<dbReference type="AlphaFoldDB" id="A0A2M8KD81"/>
<sequence length="75" mass="8567">MEKIFKQTPENNDEKSPNFHELSEIREELRKAVSDLGSKDNIASKYCNKPLADIDEKASKFKMSDFGGLKGLKEF</sequence>
<evidence type="ECO:0000313" key="1">
    <source>
        <dbReference type="EMBL" id="PJE57881.1"/>
    </source>
</evidence>
<gene>
    <name evidence="1" type="ORF">COU81_03755</name>
</gene>
<organism evidence="1 2">
    <name type="scientific">Candidatus Portnoybacteria bacterium CG10_big_fil_rev_8_21_14_0_10_36_7</name>
    <dbReference type="NCBI Taxonomy" id="1974812"/>
    <lineage>
        <taxon>Bacteria</taxon>
        <taxon>Candidatus Portnoyibacteriota</taxon>
    </lineage>
</organism>
<name>A0A2M8KD81_9BACT</name>
<proteinExistence type="predicted"/>
<dbReference type="Proteomes" id="UP000231450">
    <property type="component" value="Unassembled WGS sequence"/>
</dbReference>